<comment type="caution">
    <text evidence="2">The sequence shown here is derived from an EMBL/GenBank/DDBJ whole genome shotgun (WGS) entry which is preliminary data.</text>
</comment>
<dbReference type="Proteomes" id="UP000019249">
    <property type="component" value="Unassembled WGS sequence"/>
</dbReference>
<sequence length="131" mass="13950">MKKLLALPLAAAISLAAVALPVAGSVDAASVQVVQDEVTVTVPDNVVEVPVNSVFDGSAYATATINGTNLPFYGNYDPNLYDASNHVYPYLFTVIVNDVNTSVPGTYMYYYQIISLNTAQATDIPMTVIVK</sequence>
<feature type="signal peptide" evidence="1">
    <location>
        <begin position="1"/>
        <end position="19"/>
    </location>
</feature>
<evidence type="ECO:0000313" key="2">
    <source>
        <dbReference type="EMBL" id="EUJ33555.1"/>
    </source>
</evidence>
<keyword evidence="3" id="KW-1185">Reference proteome</keyword>
<evidence type="ECO:0008006" key="4">
    <source>
        <dbReference type="Google" id="ProtNLM"/>
    </source>
</evidence>
<keyword evidence="1" id="KW-0732">Signal</keyword>
<dbReference type="EMBL" id="AODF01000002">
    <property type="protein sequence ID" value="EUJ33555.1"/>
    <property type="molecule type" value="Genomic_DNA"/>
</dbReference>
<accession>A0ABN0RHZ5</accession>
<name>A0ABN0RHZ5_9LIST</name>
<feature type="chain" id="PRO_5047240681" description="DUF5011 domain-containing protein" evidence="1">
    <location>
        <begin position="20"/>
        <end position="131"/>
    </location>
</feature>
<organism evidence="2 3">
    <name type="scientific">Listeria floridensis FSL S10-1187</name>
    <dbReference type="NCBI Taxonomy" id="1265817"/>
    <lineage>
        <taxon>Bacteria</taxon>
        <taxon>Bacillati</taxon>
        <taxon>Bacillota</taxon>
        <taxon>Bacilli</taxon>
        <taxon>Bacillales</taxon>
        <taxon>Listeriaceae</taxon>
        <taxon>Listeria</taxon>
    </lineage>
</organism>
<reference evidence="2 3" key="1">
    <citation type="journal article" date="2014" name="Int. J. Syst. Evol. Microbiol.">
        <title>Listeria floridensis sp. nov., Listeria aquatica sp. nov., Listeria cornellensis sp. nov., Listeria riparia sp. nov. and Listeria grandensis sp. nov., from agricultural and natural environments.</title>
        <authorList>
            <person name="den Bakker H.C."/>
            <person name="Warchocki S."/>
            <person name="Wright E.M."/>
            <person name="Allred A.F."/>
            <person name="Ahlstrom C."/>
            <person name="Manuel C.S."/>
            <person name="Stasiewicz M.J."/>
            <person name="Burrell A."/>
            <person name="Roof S."/>
            <person name="Strawn L."/>
            <person name="Fortes E.D."/>
            <person name="Nightingale K.K."/>
            <person name="Kephart D."/>
            <person name="Wiedmann M."/>
        </authorList>
    </citation>
    <scope>NUCLEOTIDE SEQUENCE [LARGE SCALE GENOMIC DNA]</scope>
    <source>
        <strain evidence="2 3">FSL S10-1187</strain>
    </source>
</reference>
<gene>
    <name evidence="2" type="ORF">MFLO_02152</name>
</gene>
<evidence type="ECO:0000313" key="3">
    <source>
        <dbReference type="Proteomes" id="UP000019249"/>
    </source>
</evidence>
<protein>
    <recommendedName>
        <fullName evidence="4">DUF5011 domain-containing protein</fullName>
    </recommendedName>
</protein>
<evidence type="ECO:0000256" key="1">
    <source>
        <dbReference type="SAM" id="SignalP"/>
    </source>
</evidence>
<proteinExistence type="predicted"/>